<proteinExistence type="inferred from homology"/>
<evidence type="ECO:0000256" key="20">
    <source>
        <dbReference type="ARBA" id="ARBA00040123"/>
    </source>
</evidence>
<keyword evidence="14" id="KW-0472">Membrane</keyword>
<comment type="catalytic activity">
    <reaction evidence="24">
        <text>decanoyl-CoA + H2O = decanoate + CoA + H(+)</text>
        <dbReference type="Rhea" id="RHEA:40059"/>
        <dbReference type="ChEBI" id="CHEBI:15377"/>
        <dbReference type="ChEBI" id="CHEBI:15378"/>
        <dbReference type="ChEBI" id="CHEBI:27689"/>
        <dbReference type="ChEBI" id="CHEBI:57287"/>
        <dbReference type="ChEBI" id="CHEBI:61430"/>
    </reaction>
    <physiologicalReaction direction="left-to-right" evidence="24">
        <dbReference type="Rhea" id="RHEA:40060"/>
    </physiologicalReaction>
</comment>
<dbReference type="Pfam" id="PF03061">
    <property type="entry name" value="4HBT"/>
    <property type="match status" value="1"/>
</dbReference>
<evidence type="ECO:0000259" key="28">
    <source>
        <dbReference type="Pfam" id="PF03061"/>
    </source>
</evidence>
<evidence type="ECO:0000256" key="12">
    <source>
        <dbReference type="ARBA" id="ARBA00023098"/>
    </source>
</evidence>
<comment type="catalytic activity">
    <reaction evidence="26">
        <text>tetradecanoyl-CoA + H2O = tetradecanoate + CoA + H(+)</text>
        <dbReference type="Rhea" id="RHEA:40119"/>
        <dbReference type="ChEBI" id="CHEBI:15377"/>
        <dbReference type="ChEBI" id="CHEBI:15378"/>
        <dbReference type="ChEBI" id="CHEBI:30807"/>
        <dbReference type="ChEBI" id="CHEBI:57287"/>
        <dbReference type="ChEBI" id="CHEBI:57385"/>
    </reaction>
    <physiologicalReaction direction="left-to-right" evidence="26">
        <dbReference type="Rhea" id="RHEA:40120"/>
    </physiologicalReaction>
</comment>
<evidence type="ECO:0000256" key="1">
    <source>
        <dbReference type="ARBA" id="ARBA00004496"/>
    </source>
</evidence>
<keyword evidence="8" id="KW-0999">Mitochondrion inner membrane</keyword>
<evidence type="ECO:0000256" key="27">
    <source>
        <dbReference type="SAM" id="MobiDB-lite"/>
    </source>
</evidence>
<evidence type="ECO:0000256" key="22">
    <source>
        <dbReference type="ARBA" id="ARBA00047588"/>
    </source>
</evidence>
<dbReference type="InterPro" id="IPR052365">
    <property type="entry name" value="THEM4/THEM5_acyl-CoA_thioest"/>
</dbReference>
<dbReference type="PANTHER" id="PTHR12418">
    <property type="entry name" value="ACYL-COENZYME A THIOESTERASE THEM4"/>
    <property type="match status" value="1"/>
</dbReference>
<dbReference type="EC" id="3.1.2.2" evidence="19"/>
<evidence type="ECO:0000256" key="10">
    <source>
        <dbReference type="ARBA" id="ARBA00022832"/>
    </source>
</evidence>
<evidence type="ECO:0000256" key="21">
    <source>
        <dbReference type="ARBA" id="ARBA00043210"/>
    </source>
</evidence>
<dbReference type="GO" id="GO:0016787">
    <property type="term" value="F:hydrolase activity"/>
    <property type="evidence" value="ECO:0007669"/>
    <property type="project" value="UniProtKB-KW"/>
</dbReference>
<dbReference type="GO" id="GO:0005758">
    <property type="term" value="C:mitochondrial intermembrane space"/>
    <property type="evidence" value="ECO:0007669"/>
    <property type="project" value="UniProtKB-SubCell"/>
</dbReference>
<dbReference type="OrthoDB" id="506431at2759"/>
<evidence type="ECO:0000256" key="23">
    <source>
        <dbReference type="ARBA" id="ARBA00047734"/>
    </source>
</evidence>
<evidence type="ECO:0000256" key="2">
    <source>
        <dbReference type="ARBA" id="ARBA00004569"/>
    </source>
</evidence>
<dbReference type="CDD" id="cd03443">
    <property type="entry name" value="PaaI_thioesterase"/>
    <property type="match status" value="1"/>
</dbReference>
<gene>
    <name evidence="29" type="ORF">FRACYDRAFT_242909</name>
</gene>
<evidence type="ECO:0000256" key="9">
    <source>
        <dbReference type="ARBA" id="ARBA00022801"/>
    </source>
</evidence>
<evidence type="ECO:0000256" key="5">
    <source>
        <dbReference type="ARBA" id="ARBA00022475"/>
    </source>
</evidence>
<evidence type="ECO:0000313" key="30">
    <source>
        <dbReference type="Proteomes" id="UP000095751"/>
    </source>
</evidence>
<evidence type="ECO:0000256" key="25">
    <source>
        <dbReference type="ARBA" id="ARBA00048074"/>
    </source>
</evidence>
<dbReference type="GO" id="GO:0005743">
    <property type="term" value="C:mitochondrial inner membrane"/>
    <property type="evidence" value="ECO:0007669"/>
    <property type="project" value="UniProtKB-SubCell"/>
</dbReference>
<evidence type="ECO:0000256" key="8">
    <source>
        <dbReference type="ARBA" id="ARBA00022792"/>
    </source>
</evidence>
<keyword evidence="10" id="KW-0276">Fatty acid metabolism</keyword>
<evidence type="ECO:0000256" key="3">
    <source>
        <dbReference type="ARBA" id="ARBA00004632"/>
    </source>
</evidence>
<dbReference type="KEGG" id="fcy:FRACYDRAFT_242909"/>
<evidence type="ECO:0000256" key="24">
    <source>
        <dbReference type="ARBA" id="ARBA00047969"/>
    </source>
</evidence>
<dbReference type="Gene3D" id="3.10.129.10">
    <property type="entry name" value="Hotdog Thioesterase"/>
    <property type="match status" value="1"/>
</dbReference>
<reference evidence="29 30" key="1">
    <citation type="submission" date="2016-09" db="EMBL/GenBank/DDBJ databases">
        <title>Extensive genetic diversity and differential bi-allelic expression allows diatom success in the polar Southern Ocean.</title>
        <authorList>
            <consortium name="DOE Joint Genome Institute"/>
            <person name="Mock T."/>
            <person name="Otillar R.P."/>
            <person name="Strauss J."/>
            <person name="Dupont C."/>
            <person name="Frickenhaus S."/>
            <person name="Maumus F."/>
            <person name="Mcmullan M."/>
            <person name="Sanges R."/>
            <person name="Schmutz J."/>
            <person name="Toseland A."/>
            <person name="Valas R."/>
            <person name="Veluchamy A."/>
            <person name="Ward B.J."/>
            <person name="Allen A."/>
            <person name="Barry K."/>
            <person name="Falciatore A."/>
            <person name="Ferrante M."/>
            <person name="Fortunato A.E."/>
            <person name="Gloeckner G."/>
            <person name="Gruber A."/>
            <person name="Hipkin R."/>
            <person name="Janech M."/>
            <person name="Kroth P."/>
            <person name="Leese F."/>
            <person name="Lindquist E."/>
            <person name="Lyon B.R."/>
            <person name="Martin J."/>
            <person name="Mayer C."/>
            <person name="Parker M."/>
            <person name="Quesneville H."/>
            <person name="Raymond J."/>
            <person name="Uhlig C."/>
            <person name="Valentin K.U."/>
            <person name="Worden A.Z."/>
            <person name="Armbrust E.V."/>
            <person name="Bowler C."/>
            <person name="Green B."/>
            <person name="Moulton V."/>
            <person name="Van Oosterhout C."/>
            <person name="Grigoriev I."/>
        </authorList>
    </citation>
    <scope>NUCLEOTIDE SEQUENCE [LARGE SCALE GENOMIC DNA]</scope>
    <source>
        <strain evidence="29 30">CCMP1102</strain>
    </source>
</reference>
<dbReference type="AlphaFoldDB" id="A0A1E7F4V5"/>
<dbReference type="InterPro" id="IPR029069">
    <property type="entry name" value="HotDog_dom_sf"/>
</dbReference>
<evidence type="ECO:0000256" key="15">
    <source>
        <dbReference type="ARBA" id="ARBA00023273"/>
    </source>
</evidence>
<feature type="region of interest" description="Disordered" evidence="27">
    <location>
        <begin position="92"/>
        <end position="127"/>
    </location>
</feature>
<evidence type="ECO:0000256" key="18">
    <source>
        <dbReference type="ARBA" id="ARBA00038456"/>
    </source>
</evidence>
<evidence type="ECO:0000256" key="16">
    <source>
        <dbReference type="ARBA" id="ARBA00035852"/>
    </source>
</evidence>
<evidence type="ECO:0000256" key="26">
    <source>
        <dbReference type="ARBA" id="ARBA00048180"/>
    </source>
</evidence>
<sequence length="311" mass="34516">MWQRISSIISSSSSVKPLIPFLLTIAISTNIVVNDALSLQSSSSSLLASSTSRIAPVVRCDTTSTTSTTTRQRPESLIKYQKDSLSSKTILYGSKTLENNNGEDDNNNDNERTRVKRSSLPTTHHNNYERMKTPVRGAMKEHAIFGALNGDSMIEKYEIWKQKPRLQQQTNDNDIGIDIDNVVIGYVQFGDNLNGHIGIVHGGIISLLFDDICGFAFDALGIKHAVTANLNVNYRKPLLANTEVSLEVQFDKMKSKGRKLYFNVQMKSTNTKTTSTTSSSAIDDNDADNNDDETILYAEATCLYIIPRDHL</sequence>
<protein>
    <recommendedName>
        <fullName evidence="20">Acyl-coenzyme A thioesterase THEM4</fullName>
        <ecNumber evidence="19">3.1.2.2</ecNumber>
    </recommendedName>
    <alternativeName>
        <fullName evidence="21">Thioesterase superfamily member 4</fullName>
    </alternativeName>
</protein>
<evidence type="ECO:0000256" key="4">
    <source>
        <dbReference type="ARBA" id="ARBA00004637"/>
    </source>
</evidence>
<organism evidence="29 30">
    <name type="scientific">Fragilariopsis cylindrus CCMP1102</name>
    <dbReference type="NCBI Taxonomy" id="635003"/>
    <lineage>
        <taxon>Eukaryota</taxon>
        <taxon>Sar</taxon>
        <taxon>Stramenopiles</taxon>
        <taxon>Ochrophyta</taxon>
        <taxon>Bacillariophyta</taxon>
        <taxon>Bacillariophyceae</taxon>
        <taxon>Bacillariophycidae</taxon>
        <taxon>Bacillariales</taxon>
        <taxon>Bacillariaceae</taxon>
        <taxon>Fragilariopsis</taxon>
    </lineage>
</organism>
<evidence type="ECO:0000256" key="13">
    <source>
        <dbReference type="ARBA" id="ARBA00023128"/>
    </source>
</evidence>
<evidence type="ECO:0000256" key="6">
    <source>
        <dbReference type="ARBA" id="ARBA00022490"/>
    </source>
</evidence>
<feature type="domain" description="Thioesterase" evidence="28">
    <location>
        <begin position="198"/>
        <end position="252"/>
    </location>
</feature>
<comment type="catalytic activity">
    <reaction evidence="23">
        <text>hexadecanoyl-CoA + H2O = hexadecanoate + CoA + H(+)</text>
        <dbReference type="Rhea" id="RHEA:16645"/>
        <dbReference type="ChEBI" id="CHEBI:7896"/>
        <dbReference type="ChEBI" id="CHEBI:15377"/>
        <dbReference type="ChEBI" id="CHEBI:15378"/>
        <dbReference type="ChEBI" id="CHEBI:57287"/>
        <dbReference type="ChEBI" id="CHEBI:57379"/>
        <dbReference type="EC" id="3.1.2.2"/>
    </reaction>
    <physiologicalReaction direction="left-to-right" evidence="23">
        <dbReference type="Rhea" id="RHEA:16646"/>
    </physiologicalReaction>
</comment>
<keyword evidence="15" id="KW-0966">Cell projection</keyword>
<dbReference type="InterPro" id="IPR006683">
    <property type="entry name" value="Thioestr_dom"/>
</dbReference>
<accession>A0A1E7F4V5</accession>
<dbReference type="GO" id="GO:0032587">
    <property type="term" value="C:ruffle membrane"/>
    <property type="evidence" value="ECO:0007669"/>
    <property type="project" value="UniProtKB-SubCell"/>
</dbReference>
<comment type="catalytic activity">
    <reaction evidence="22">
        <text>octanoyl-CoA + H2O = octanoate + CoA + H(+)</text>
        <dbReference type="Rhea" id="RHEA:30143"/>
        <dbReference type="ChEBI" id="CHEBI:15377"/>
        <dbReference type="ChEBI" id="CHEBI:15378"/>
        <dbReference type="ChEBI" id="CHEBI:25646"/>
        <dbReference type="ChEBI" id="CHEBI:57287"/>
        <dbReference type="ChEBI" id="CHEBI:57386"/>
    </reaction>
    <physiologicalReaction direction="left-to-right" evidence="22">
        <dbReference type="Rhea" id="RHEA:30144"/>
    </physiologicalReaction>
</comment>
<keyword evidence="6" id="KW-0963">Cytoplasm</keyword>
<keyword evidence="5" id="KW-1003">Cell membrane</keyword>
<comment type="catalytic activity">
    <reaction evidence="25">
        <text>dodecanoyl-CoA + H2O = dodecanoate + CoA + H(+)</text>
        <dbReference type="Rhea" id="RHEA:30135"/>
        <dbReference type="ChEBI" id="CHEBI:15377"/>
        <dbReference type="ChEBI" id="CHEBI:15378"/>
        <dbReference type="ChEBI" id="CHEBI:18262"/>
        <dbReference type="ChEBI" id="CHEBI:57287"/>
        <dbReference type="ChEBI" id="CHEBI:57375"/>
    </reaction>
    <physiologicalReaction direction="left-to-right" evidence="25">
        <dbReference type="Rhea" id="RHEA:30136"/>
    </physiologicalReaction>
</comment>
<comment type="catalytic activity">
    <reaction evidence="16">
        <text>(5Z,8Z,11Z,14Z)-eicosatetraenoyl-CoA + H2O = (5Z,8Z,11Z,14Z)-eicosatetraenoate + CoA + H(+)</text>
        <dbReference type="Rhea" id="RHEA:40151"/>
        <dbReference type="ChEBI" id="CHEBI:15377"/>
        <dbReference type="ChEBI" id="CHEBI:15378"/>
        <dbReference type="ChEBI" id="CHEBI:32395"/>
        <dbReference type="ChEBI" id="CHEBI:57287"/>
        <dbReference type="ChEBI" id="CHEBI:57368"/>
    </reaction>
    <physiologicalReaction direction="left-to-right" evidence="16">
        <dbReference type="Rhea" id="RHEA:40152"/>
    </physiologicalReaction>
</comment>
<evidence type="ECO:0000256" key="11">
    <source>
        <dbReference type="ARBA" id="ARBA00022946"/>
    </source>
</evidence>
<evidence type="ECO:0000256" key="19">
    <source>
        <dbReference type="ARBA" id="ARBA00038848"/>
    </source>
</evidence>
<dbReference type="Proteomes" id="UP000095751">
    <property type="component" value="Unassembled WGS sequence"/>
</dbReference>
<evidence type="ECO:0000256" key="14">
    <source>
        <dbReference type="ARBA" id="ARBA00023136"/>
    </source>
</evidence>
<keyword evidence="12" id="KW-0443">Lipid metabolism</keyword>
<dbReference type="EMBL" id="KV784362">
    <property type="protein sequence ID" value="OEU13154.1"/>
    <property type="molecule type" value="Genomic_DNA"/>
</dbReference>
<evidence type="ECO:0000256" key="17">
    <source>
        <dbReference type="ARBA" id="ARBA00037002"/>
    </source>
</evidence>
<dbReference type="InParanoid" id="A0A1E7F4V5"/>
<keyword evidence="30" id="KW-1185">Reference proteome</keyword>
<evidence type="ECO:0000313" key="29">
    <source>
        <dbReference type="EMBL" id="OEU13154.1"/>
    </source>
</evidence>
<keyword evidence="11" id="KW-0809">Transit peptide</keyword>
<keyword evidence="13" id="KW-0496">Mitochondrion</keyword>
<comment type="similarity">
    <text evidence="18">Belongs to the THEM4/THEM5 thioesterase family.</text>
</comment>
<comment type="subcellular location">
    <subcellularLocation>
        <location evidence="3">Cell projection</location>
        <location evidence="3">Ruffle membrane</location>
    </subcellularLocation>
    <subcellularLocation>
        <location evidence="1">Cytoplasm</location>
    </subcellularLocation>
    <subcellularLocation>
        <location evidence="4">Mitochondrion inner membrane</location>
        <topology evidence="4">Peripheral membrane protein</topology>
    </subcellularLocation>
    <subcellularLocation>
        <location evidence="2">Mitochondrion intermembrane space</location>
    </subcellularLocation>
</comment>
<dbReference type="PANTHER" id="PTHR12418:SF19">
    <property type="entry name" value="ACYL-COENZYME A THIOESTERASE THEM4"/>
    <property type="match status" value="1"/>
</dbReference>
<comment type="catalytic activity">
    <reaction evidence="17">
        <text>(9Z)-octadecenoyl-CoA + H2O = (9Z)-octadecenoate + CoA + H(+)</text>
        <dbReference type="Rhea" id="RHEA:40139"/>
        <dbReference type="ChEBI" id="CHEBI:15377"/>
        <dbReference type="ChEBI" id="CHEBI:15378"/>
        <dbReference type="ChEBI" id="CHEBI:30823"/>
        <dbReference type="ChEBI" id="CHEBI:57287"/>
        <dbReference type="ChEBI" id="CHEBI:57387"/>
    </reaction>
    <physiologicalReaction direction="left-to-right" evidence="17">
        <dbReference type="Rhea" id="RHEA:40140"/>
    </physiologicalReaction>
</comment>
<evidence type="ECO:0000256" key="7">
    <source>
        <dbReference type="ARBA" id="ARBA00022703"/>
    </source>
</evidence>
<dbReference type="GO" id="GO:0006631">
    <property type="term" value="P:fatty acid metabolic process"/>
    <property type="evidence" value="ECO:0007669"/>
    <property type="project" value="UniProtKB-KW"/>
</dbReference>
<keyword evidence="9" id="KW-0378">Hydrolase</keyword>
<keyword evidence="7" id="KW-0053">Apoptosis</keyword>
<name>A0A1E7F4V5_9STRA</name>
<dbReference type="SUPFAM" id="SSF54637">
    <property type="entry name" value="Thioesterase/thiol ester dehydrase-isomerase"/>
    <property type="match status" value="1"/>
</dbReference>